<evidence type="ECO:0000313" key="2">
    <source>
        <dbReference type="EMBL" id="MET3558709.1"/>
    </source>
</evidence>
<proteinExistence type="predicted"/>
<organism evidence="2 3">
    <name type="scientific">Streptococcus rupicaprae</name>
    <dbReference type="NCBI Taxonomy" id="759619"/>
    <lineage>
        <taxon>Bacteria</taxon>
        <taxon>Bacillati</taxon>
        <taxon>Bacillota</taxon>
        <taxon>Bacilli</taxon>
        <taxon>Lactobacillales</taxon>
        <taxon>Streptococcaceae</taxon>
        <taxon>Streptococcus</taxon>
    </lineage>
</organism>
<comment type="caution">
    <text evidence="2">The sequence shown here is derived from an EMBL/GenBank/DDBJ whole genome shotgun (WGS) entry which is preliminary data.</text>
</comment>
<name>A0ABV2FJG6_9STRE</name>
<dbReference type="RefSeq" id="WP_354365832.1">
    <property type="nucleotide sequence ID" value="NZ_JBEPLO010000021.1"/>
</dbReference>
<dbReference type="Proteomes" id="UP001549122">
    <property type="component" value="Unassembled WGS sequence"/>
</dbReference>
<dbReference type="EMBL" id="JBEPLO010000021">
    <property type="protein sequence ID" value="MET3558709.1"/>
    <property type="molecule type" value="Genomic_DNA"/>
</dbReference>
<accession>A0ABV2FJG6</accession>
<dbReference type="Gene3D" id="1.10.287.1490">
    <property type="match status" value="1"/>
</dbReference>
<reference evidence="2 3" key="1">
    <citation type="submission" date="2024-06" db="EMBL/GenBank/DDBJ databases">
        <title>Genomic Encyclopedia of Type Strains, Phase IV (KMG-IV): sequencing the most valuable type-strain genomes for metagenomic binning, comparative biology and taxonomic classification.</title>
        <authorList>
            <person name="Goeker M."/>
        </authorList>
    </citation>
    <scope>NUCLEOTIDE SEQUENCE [LARGE SCALE GENOMIC DNA]</scope>
    <source>
        <strain evidence="2 3">DSM 28303</strain>
    </source>
</reference>
<dbReference type="Pfam" id="PF06605">
    <property type="entry name" value="Prophage_tail"/>
    <property type="match status" value="1"/>
</dbReference>
<protein>
    <submittedName>
        <fullName evidence="2">Nucleic acid-binding Zn-ribbon protein</fullName>
    </submittedName>
</protein>
<feature type="domain" description="Tail spike" evidence="1">
    <location>
        <begin position="95"/>
        <end position="301"/>
    </location>
</feature>
<dbReference type="InterPro" id="IPR010572">
    <property type="entry name" value="Tail_dom"/>
</dbReference>
<keyword evidence="3" id="KW-1185">Reference proteome</keyword>
<gene>
    <name evidence="2" type="ORF">ABID29_001835</name>
</gene>
<dbReference type="Gene3D" id="3.55.50.40">
    <property type="match status" value="1"/>
</dbReference>
<evidence type="ECO:0000259" key="1">
    <source>
        <dbReference type="Pfam" id="PF06605"/>
    </source>
</evidence>
<sequence>MITFLDENDVEYGALTTLKTTNAVNGERSISGEIISGDYVLSHIERGWRLRFEDEYYVITYAKPIDGGRQTSVSFDAVHQFFWDFDKSSVHSQLKDGSHTFDAYLEFIFKDSGYRYTVDSLLKISAFSKQSFGYKKRLTLFNDIIKSTGVEFAVSGKVVRILAKAGTDLSTVVRKNFNLNELGIEKNIGDFVTYQKGFGAWNDSEDHSKGRLEVEYESPLASVYGRLEAEPFVDERYTISENMLSVLKENVDNSYTISVKIDMEDLTKAGYDYTQPRAGDYIMAINETLGFQEKIRIVSYVSEYDVKGALVKHEVTCNDIGSVKKQSAGYSVAKKQMQSTADNVNKALEVANRAMVSAEGKNTVYFGVEFPKDEPKGTLKKGDSLYLRVGEETKMYFWNGAEWEEPPVVNDVEKFKHDIAEEFETVNTTIQANEAERAKQAREFLAQAGASTDLANTAKRIAEEAKAGYAEAVSKAQQLKSDLEGQLATTKSTVARQAQQLADQARTQTELQTLVSETKKTADGAKTTLTELTKTVNATTGSLDGVTKRVASVETSLSGVREQYQSVQTTLDSQNQAVRSVTSKTADLERGLDGVRERFDNIKIGTANLVKNSKINKSSDAYGFDTRTVNLVAGKTYWFGARAKKTGGTTDKKVLVALYYPDWSDTKGLYFETTDYEIKFDKFIPKKTGEYQIRSYWYPKGGDRSGTADVDWYMVTESDLAPTDYQPAEEDLRHEFAEYKRTATENSAELGRRVQGLDGGLSETKTLAQQTADGIRQLATKTEVNAVTGRLSTAESSIRQQADQIAQRLTSTQVESAITAKGYQTKAQVDANVTGRGYITNDTLAGYVQSSVFDNYKRETAQSIERQLTETRGMIPTRVDYRNWILESDDKITQTSAEGAPGSKMKRFRFAEGFWKELNLRRELVLSVHVKGRMTPNTATNASKNNRIGIELPGITGWGYIGVWDRRVGTSIDERVEIKAKLPDGLDVSGLTHDIGMYIQCTGDVVVSRPKATIGNVSSDWSPANEDMVTGVDFNRVRETAQLYERTIGTTREGIADTISRMAMTSEIFQVEVGKSLAKSDNLVYDPTNYSRHKPRSNSNASDYYMTGTNTYKLLVIKQTGHTTAQWRGFQVPLRTATFTKGEKLSYRVNLWVDVLPDDEIRFEIRNSGTPLGGFSIAATKTGASQIFTGTFTVLSDSIVTDDYGLHVWLRKNGQVAIGQISIVRGETPPENFVDNTSAQEIANSSRLTLMENSFALKTLNSNGDVITAVNGGPEGLHLQGRLIHLNGRSIIDEGIIKSAMIETLHGGKIVAGTITGIHIQSKSVTGDKILFNEAFFDNMTANTVVSGTTTTKKLFSTIVQSVEISADKINGGKLTALNRAMEIDLNTGAINFLTDSPAIRRSVSGLPNQFVKFSTRREANDNTFKKLNNNPTGSYMASVTSIGTNRSNSESVTDGAFTGINIYASGSATGTEVVDRIGIHSDITIISHSFLEGQKGWIFENTNPQSNDYVMRPMSPAGSLHKSAVGLEGYPVNRMYIEEIYMRTKYGGYHRLTALLTQLGIKAGLGWQSDF</sequence>
<evidence type="ECO:0000313" key="3">
    <source>
        <dbReference type="Proteomes" id="UP001549122"/>
    </source>
</evidence>